<evidence type="ECO:0000313" key="3">
    <source>
        <dbReference type="Proteomes" id="UP000712600"/>
    </source>
</evidence>
<dbReference type="AlphaFoldDB" id="A0A8S9N721"/>
<gene>
    <name evidence="2" type="ORF">F2Q69_00051974</name>
</gene>
<evidence type="ECO:0000313" key="2">
    <source>
        <dbReference type="EMBL" id="KAF3489227.1"/>
    </source>
</evidence>
<evidence type="ECO:0000256" key="1">
    <source>
        <dbReference type="SAM" id="Phobius"/>
    </source>
</evidence>
<keyword evidence="1" id="KW-1133">Transmembrane helix</keyword>
<reference evidence="2" key="1">
    <citation type="submission" date="2019-12" db="EMBL/GenBank/DDBJ databases">
        <title>Genome sequencing and annotation of Brassica cretica.</title>
        <authorList>
            <person name="Studholme D.J."/>
            <person name="Sarris P."/>
        </authorList>
    </citation>
    <scope>NUCLEOTIDE SEQUENCE</scope>
    <source>
        <strain evidence="2">PFS-109/04</strain>
        <tissue evidence="2">Leaf</tissue>
    </source>
</reference>
<accession>A0A8S9N721</accession>
<dbReference type="Proteomes" id="UP000712600">
    <property type="component" value="Unassembled WGS sequence"/>
</dbReference>
<name>A0A8S9N721_BRACR</name>
<sequence>MLKVAGVAVLGIDLEMVPWAGLADLGRDLWDGGRFWEVCLRSKLHMRAYWGQILVLGYLIICCVLEHIVTYDIDHKELLVINLGVGCTGGKSNTNQDLMGIVSP</sequence>
<proteinExistence type="predicted"/>
<keyword evidence="1" id="KW-0812">Transmembrane</keyword>
<keyword evidence="1" id="KW-0472">Membrane</keyword>
<comment type="caution">
    <text evidence="2">The sequence shown here is derived from an EMBL/GenBank/DDBJ whole genome shotgun (WGS) entry which is preliminary data.</text>
</comment>
<organism evidence="2 3">
    <name type="scientific">Brassica cretica</name>
    <name type="common">Mustard</name>
    <dbReference type="NCBI Taxonomy" id="69181"/>
    <lineage>
        <taxon>Eukaryota</taxon>
        <taxon>Viridiplantae</taxon>
        <taxon>Streptophyta</taxon>
        <taxon>Embryophyta</taxon>
        <taxon>Tracheophyta</taxon>
        <taxon>Spermatophyta</taxon>
        <taxon>Magnoliopsida</taxon>
        <taxon>eudicotyledons</taxon>
        <taxon>Gunneridae</taxon>
        <taxon>Pentapetalae</taxon>
        <taxon>rosids</taxon>
        <taxon>malvids</taxon>
        <taxon>Brassicales</taxon>
        <taxon>Brassicaceae</taxon>
        <taxon>Brassiceae</taxon>
        <taxon>Brassica</taxon>
    </lineage>
</organism>
<protein>
    <submittedName>
        <fullName evidence="2">Uncharacterized protein</fullName>
    </submittedName>
</protein>
<dbReference type="EMBL" id="QGKX02002183">
    <property type="protein sequence ID" value="KAF3489227.1"/>
    <property type="molecule type" value="Genomic_DNA"/>
</dbReference>
<feature type="transmembrane region" description="Helical" evidence="1">
    <location>
        <begin position="47"/>
        <end position="69"/>
    </location>
</feature>